<evidence type="ECO:0000313" key="2">
    <source>
        <dbReference type="EMBL" id="KAK9693004.1"/>
    </source>
</evidence>
<dbReference type="EMBL" id="JASPKY010000556">
    <property type="protein sequence ID" value="KAK9693004.1"/>
    <property type="molecule type" value="Genomic_DNA"/>
</dbReference>
<dbReference type="AlphaFoldDB" id="A0AAW1IT89"/>
<protein>
    <submittedName>
        <fullName evidence="2">Uncharacterized protein</fullName>
    </submittedName>
</protein>
<reference evidence="2 3" key="1">
    <citation type="journal article" date="2024" name="BMC Genomics">
        <title>De novo assembly and annotation of Popillia japonica's genome with initial clues to its potential as an invasive pest.</title>
        <authorList>
            <person name="Cucini C."/>
            <person name="Boschi S."/>
            <person name="Funari R."/>
            <person name="Cardaioli E."/>
            <person name="Iannotti N."/>
            <person name="Marturano G."/>
            <person name="Paoli F."/>
            <person name="Bruttini M."/>
            <person name="Carapelli A."/>
            <person name="Frati F."/>
            <person name="Nardi F."/>
        </authorList>
    </citation>
    <scope>NUCLEOTIDE SEQUENCE [LARGE SCALE GENOMIC DNA]</scope>
    <source>
        <strain evidence="2">DMR45628</strain>
    </source>
</reference>
<gene>
    <name evidence="2" type="ORF">QE152_g34490</name>
</gene>
<name>A0AAW1IT89_POPJA</name>
<feature type="region of interest" description="Disordered" evidence="1">
    <location>
        <begin position="1"/>
        <end position="43"/>
    </location>
</feature>
<organism evidence="2 3">
    <name type="scientific">Popillia japonica</name>
    <name type="common">Japanese beetle</name>
    <dbReference type="NCBI Taxonomy" id="7064"/>
    <lineage>
        <taxon>Eukaryota</taxon>
        <taxon>Metazoa</taxon>
        <taxon>Ecdysozoa</taxon>
        <taxon>Arthropoda</taxon>
        <taxon>Hexapoda</taxon>
        <taxon>Insecta</taxon>
        <taxon>Pterygota</taxon>
        <taxon>Neoptera</taxon>
        <taxon>Endopterygota</taxon>
        <taxon>Coleoptera</taxon>
        <taxon>Polyphaga</taxon>
        <taxon>Scarabaeiformia</taxon>
        <taxon>Scarabaeidae</taxon>
        <taxon>Rutelinae</taxon>
        <taxon>Popillia</taxon>
    </lineage>
</organism>
<evidence type="ECO:0000313" key="3">
    <source>
        <dbReference type="Proteomes" id="UP001458880"/>
    </source>
</evidence>
<proteinExistence type="predicted"/>
<dbReference type="Proteomes" id="UP001458880">
    <property type="component" value="Unassembled WGS sequence"/>
</dbReference>
<comment type="caution">
    <text evidence="2">The sequence shown here is derived from an EMBL/GenBank/DDBJ whole genome shotgun (WGS) entry which is preliminary data.</text>
</comment>
<accession>A0AAW1IT89</accession>
<sequence length="83" mass="9723">MNTTVGLINTGSRKKKPEVSIRNRLKRQRYSDTDPNLRRFQRPCNHNTNSLKCSLVKISDIKNARKKFYEESAKSDLKVKKGW</sequence>
<feature type="compositionally biased region" description="Polar residues" evidence="1">
    <location>
        <begin position="1"/>
        <end position="11"/>
    </location>
</feature>
<keyword evidence="3" id="KW-1185">Reference proteome</keyword>
<evidence type="ECO:0000256" key="1">
    <source>
        <dbReference type="SAM" id="MobiDB-lite"/>
    </source>
</evidence>